<evidence type="ECO:0000256" key="3">
    <source>
        <dbReference type="ARBA" id="ARBA00022679"/>
    </source>
</evidence>
<dbReference type="InterPro" id="IPR013216">
    <property type="entry name" value="Methyltransf_11"/>
</dbReference>
<comment type="caution">
    <text evidence="5">The sequence shown here is derived from an EMBL/GenBank/DDBJ whole genome shotgun (WGS) entry which is preliminary data.</text>
</comment>
<feature type="domain" description="Methyltransferase type 11" evidence="4">
    <location>
        <begin position="45"/>
        <end position="133"/>
    </location>
</feature>
<evidence type="ECO:0000256" key="2">
    <source>
        <dbReference type="ARBA" id="ARBA00022603"/>
    </source>
</evidence>
<dbReference type="CDD" id="cd02440">
    <property type="entry name" value="AdoMet_MTases"/>
    <property type="match status" value="1"/>
</dbReference>
<keyword evidence="3 5" id="KW-0808">Transferase</keyword>
<dbReference type="GO" id="GO:0032259">
    <property type="term" value="P:methylation"/>
    <property type="evidence" value="ECO:0007669"/>
    <property type="project" value="UniProtKB-KW"/>
</dbReference>
<dbReference type="RefSeq" id="WP_135208689.1">
    <property type="nucleotide sequence ID" value="NZ_SPVF01000236.1"/>
</dbReference>
<protein>
    <submittedName>
        <fullName evidence="5">Class I SAM-dependent methyltransferase</fullName>
    </submittedName>
</protein>
<comment type="similarity">
    <text evidence="1">Belongs to the methyltransferase superfamily.</text>
</comment>
<organism evidence="5 6">
    <name type="scientific">Zemynaea arenosa</name>
    <dbReference type="NCBI Taxonomy" id="2561931"/>
    <lineage>
        <taxon>Bacteria</taxon>
        <taxon>Pseudomonadati</taxon>
        <taxon>Pseudomonadota</taxon>
        <taxon>Betaproteobacteria</taxon>
        <taxon>Burkholderiales</taxon>
        <taxon>Oxalobacteraceae</taxon>
        <taxon>Telluria group</taxon>
        <taxon>Zemynaea</taxon>
    </lineage>
</organism>
<dbReference type="PANTHER" id="PTHR44942:SF4">
    <property type="entry name" value="METHYLTRANSFERASE TYPE 11 DOMAIN-CONTAINING PROTEIN"/>
    <property type="match status" value="1"/>
</dbReference>
<evidence type="ECO:0000313" key="6">
    <source>
        <dbReference type="Proteomes" id="UP000298438"/>
    </source>
</evidence>
<dbReference type="Gene3D" id="3.40.50.150">
    <property type="entry name" value="Vaccinia Virus protein VP39"/>
    <property type="match status" value="1"/>
</dbReference>
<dbReference type="InterPro" id="IPR051052">
    <property type="entry name" value="Diverse_substrate_MTase"/>
</dbReference>
<dbReference type="PANTHER" id="PTHR44942">
    <property type="entry name" value="METHYLTRANSF_11 DOMAIN-CONTAINING PROTEIN"/>
    <property type="match status" value="1"/>
</dbReference>
<dbReference type="GO" id="GO:0008757">
    <property type="term" value="F:S-adenosylmethionine-dependent methyltransferase activity"/>
    <property type="evidence" value="ECO:0007669"/>
    <property type="project" value="InterPro"/>
</dbReference>
<dbReference type="EMBL" id="SPVF01000236">
    <property type="protein sequence ID" value="TFW15000.1"/>
    <property type="molecule type" value="Genomic_DNA"/>
</dbReference>
<name>A0A4Y9S0U0_9BURK</name>
<evidence type="ECO:0000259" key="4">
    <source>
        <dbReference type="Pfam" id="PF08241"/>
    </source>
</evidence>
<proteinExistence type="inferred from homology"/>
<dbReference type="Proteomes" id="UP000298438">
    <property type="component" value="Unassembled WGS sequence"/>
</dbReference>
<keyword evidence="2 5" id="KW-0489">Methyltransferase</keyword>
<accession>A0A4Y9S0U0</accession>
<reference evidence="5 6" key="1">
    <citation type="submission" date="2019-03" db="EMBL/GenBank/DDBJ databases">
        <title>Draft Genome Sequence of Massilia arenosa sp. nov., a Novel Massilia Species Isolated from a Sandy-loam Maize Soil.</title>
        <authorList>
            <person name="Raths R."/>
            <person name="Peta V."/>
            <person name="Bucking H."/>
        </authorList>
    </citation>
    <scope>NUCLEOTIDE SEQUENCE [LARGE SCALE GENOMIC DNA]</scope>
    <source>
        <strain evidence="5 6">MC02</strain>
    </source>
</reference>
<dbReference type="Pfam" id="PF08241">
    <property type="entry name" value="Methyltransf_11"/>
    <property type="match status" value="1"/>
</dbReference>
<evidence type="ECO:0000256" key="1">
    <source>
        <dbReference type="ARBA" id="ARBA00008361"/>
    </source>
</evidence>
<keyword evidence="6" id="KW-1185">Reference proteome</keyword>
<dbReference type="OrthoDB" id="9797252at2"/>
<evidence type="ECO:0000313" key="5">
    <source>
        <dbReference type="EMBL" id="TFW15000.1"/>
    </source>
</evidence>
<gene>
    <name evidence="5" type="ORF">E4L96_18500</name>
</gene>
<dbReference type="SUPFAM" id="SSF53335">
    <property type="entry name" value="S-adenosyl-L-methionine-dependent methyltransferases"/>
    <property type="match status" value="1"/>
</dbReference>
<sequence>MPTEIPPPRNWFDQGGSAYARFRPEYPPQLAAYLASVAPERRLAVDVGCGNGQLTQLLAPHFERVIGLDPSADQIANAIPGARIEYQCAPAEQLPLADGSASLVTAAQAAHWFDLPAFYGEVRRIARPGAVLALVSYGVLRLEPLLDARFQTFYWDEIGPYWPPERRLVDSGYATIDFPFSEFEYPALEIRVEWNLSEFLGYLTTWSAVRSAREVGREDLLLAFANDCAAAWGDPDRRRPVSWPINMRIGRVEPAGARPAAQARP</sequence>
<dbReference type="InterPro" id="IPR029063">
    <property type="entry name" value="SAM-dependent_MTases_sf"/>
</dbReference>
<dbReference type="AlphaFoldDB" id="A0A4Y9S0U0"/>